<comment type="caution">
    <text evidence="6">The sequence shown here is derived from an EMBL/GenBank/DDBJ whole genome shotgun (WGS) entry which is preliminary data.</text>
</comment>
<name>A0A2N0QLX5_9GLOM</name>
<dbReference type="PANTHER" id="PTHR37326">
    <property type="entry name" value="BLL3975 PROTEIN"/>
    <property type="match status" value="1"/>
</dbReference>
<keyword evidence="2" id="KW-0479">Metal-binding</keyword>
<keyword evidence="4" id="KW-0862">Zinc</keyword>
<dbReference type="AlphaFoldDB" id="A0A2N0QLX5"/>
<gene>
    <name evidence="6" type="ORF">RhiirA1_482375</name>
</gene>
<dbReference type="PIRSF" id="PIRSF039012">
    <property type="entry name" value="ASP"/>
    <property type="match status" value="1"/>
</dbReference>
<evidence type="ECO:0000313" key="7">
    <source>
        <dbReference type="Proteomes" id="UP000232688"/>
    </source>
</evidence>
<dbReference type="VEuPathDB" id="FungiDB:RhiirA1_482375"/>
<dbReference type="Pfam" id="PF24827">
    <property type="entry name" value="AstE_AspA_cat"/>
    <property type="match status" value="1"/>
</dbReference>
<evidence type="ECO:0000256" key="1">
    <source>
        <dbReference type="ARBA" id="ARBA00001947"/>
    </source>
</evidence>
<feature type="domain" description="Succinylglutamate desuccinylase/Aspartoacylase catalytic" evidence="5">
    <location>
        <begin position="46"/>
        <end position="241"/>
    </location>
</feature>
<dbReference type="GO" id="GO:0016811">
    <property type="term" value="F:hydrolase activity, acting on carbon-nitrogen (but not peptide) bonds, in linear amides"/>
    <property type="evidence" value="ECO:0007669"/>
    <property type="project" value="InterPro"/>
</dbReference>
<evidence type="ECO:0000256" key="4">
    <source>
        <dbReference type="ARBA" id="ARBA00022833"/>
    </source>
</evidence>
<dbReference type="InterPro" id="IPR053138">
    <property type="entry name" value="N-alpha-Ac-DABA_deacetylase"/>
</dbReference>
<comment type="cofactor">
    <cofactor evidence="1">
        <name>Zn(2+)</name>
        <dbReference type="ChEBI" id="CHEBI:29105"/>
    </cofactor>
</comment>
<dbReference type="GO" id="GO:0016788">
    <property type="term" value="F:hydrolase activity, acting on ester bonds"/>
    <property type="evidence" value="ECO:0007669"/>
    <property type="project" value="InterPro"/>
</dbReference>
<reference evidence="6 7" key="2">
    <citation type="submission" date="2017-10" db="EMBL/GenBank/DDBJ databases">
        <title>Genome analyses suggest a sexual origin of heterokaryosis in a supposedly ancient asexual fungus.</title>
        <authorList>
            <person name="Corradi N."/>
            <person name="Sedzielewska K."/>
            <person name="Noel J."/>
            <person name="Charron P."/>
            <person name="Farinelli L."/>
            <person name="Marton T."/>
            <person name="Kruger M."/>
            <person name="Pelin A."/>
            <person name="Brachmann A."/>
            <person name="Corradi N."/>
        </authorList>
    </citation>
    <scope>NUCLEOTIDE SEQUENCE [LARGE SCALE GENOMIC DNA]</scope>
    <source>
        <strain evidence="6 7">A1</strain>
    </source>
</reference>
<evidence type="ECO:0000259" key="5">
    <source>
        <dbReference type="Pfam" id="PF24827"/>
    </source>
</evidence>
<dbReference type="PANTHER" id="PTHR37326:SF1">
    <property type="entry name" value="BLL3975 PROTEIN"/>
    <property type="match status" value="1"/>
</dbReference>
<organism evidence="6 7">
    <name type="scientific">Rhizophagus irregularis</name>
    <dbReference type="NCBI Taxonomy" id="588596"/>
    <lineage>
        <taxon>Eukaryota</taxon>
        <taxon>Fungi</taxon>
        <taxon>Fungi incertae sedis</taxon>
        <taxon>Mucoromycota</taxon>
        <taxon>Glomeromycotina</taxon>
        <taxon>Glomeromycetes</taxon>
        <taxon>Glomerales</taxon>
        <taxon>Glomeraceae</taxon>
        <taxon>Rhizophagus</taxon>
    </lineage>
</organism>
<evidence type="ECO:0000313" key="6">
    <source>
        <dbReference type="EMBL" id="PKC52050.1"/>
    </source>
</evidence>
<dbReference type="CDD" id="cd06255">
    <property type="entry name" value="M14_ASTE_ASPA-like"/>
    <property type="match status" value="1"/>
</dbReference>
<dbReference type="InterPro" id="IPR043795">
    <property type="entry name" value="N-alpha-Ac-DABA-like"/>
</dbReference>
<feature type="non-terminal residue" evidence="6">
    <location>
        <position position="286"/>
    </location>
</feature>
<dbReference type="GO" id="GO:0046872">
    <property type="term" value="F:metal ion binding"/>
    <property type="evidence" value="ECO:0007669"/>
    <property type="project" value="UniProtKB-KW"/>
</dbReference>
<dbReference type="Gene3D" id="3.40.630.10">
    <property type="entry name" value="Zn peptidases"/>
    <property type="match status" value="1"/>
</dbReference>
<evidence type="ECO:0000256" key="3">
    <source>
        <dbReference type="ARBA" id="ARBA00022801"/>
    </source>
</evidence>
<dbReference type="EMBL" id="LLXH01006488">
    <property type="protein sequence ID" value="PKC52050.1"/>
    <property type="molecule type" value="Genomic_DNA"/>
</dbReference>
<dbReference type="SUPFAM" id="SSF53187">
    <property type="entry name" value="Zn-dependent exopeptidases"/>
    <property type="match status" value="1"/>
</dbReference>
<dbReference type="InterPro" id="IPR055438">
    <property type="entry name" value="AstE_AspA_cat"/>
</dbReference>
<dbReference type="Proteomes" id="UP000232688">
    <property type="component" value="Unassembled WGS sequence"/>
</dbReference>
<proteinExistence type="predicted"/>
<reference evidence="6 7" key="1">
    <citation type="submission" date="2017-10" db="EMBL/GenBank/DDBJ databases">
        <title>Extensive intraspecific genome diversity in a model arbuscular mycorrhizal fungus.</title>
        <authorList>
            <person name="Chen E.C.H."/>
            <person name="Morin E."/>
            <person name="Baudet D."/>
            <person name="Noel J."/>
            <person name="Ndikumana S."/>
            <person name="Charron P."/>
            <person name="St-Onge C."/>
            <person name="Giorgi J."/>
            <person name="Grigoriev I.V."/>
            <person name="Roux C."/>
            <person name="Martin F.M."/>
            <person name="Corradi N."/>
        </authorList>
    </citation>
    <scope>NUCLEOTIDE SEQUENCE [LARGE SCALE GENOMIC DNA]</scope>
    <source>
        <strain evidence="6 7">A1</strain>
    </source>
</reference>
<protein>
    <recommendedName>
        <fullName evidence="5">Succinylglutamate desuccinylase/Aspartoacylase catalytic domain-containing protein</fullName>
    </recommendedName>
</protein>
<keyword evidence="3" id="KW-0378">Hydrolase</keyword>
<accession>A0A2N0QLX5</accession>
<sequence>MSQIIEWDSLTAKPGEYVSGMVKVAEYSHRGEISIPVLIVNGEEDGPCLWLNGAVHGDELNGPMAMRNLLPKIDPKKLKGAIIATPISNPLAFQARQKNTPQDSLDLDMQFPGDQKGMLSQRLAYQLFEKIKQYATHLIDFHTLGTPFDAKPYTVFKRVPVAKEEVCAVAEEMARAFGGTSHCLVDLGGKTNELPGNILGFLDVQCLAHGIPAFMAEIGVGGLIQNEMVNFGEYGILKVLKTLEMYSEEAEGIQPIEYPDPLTITARKFIYTDKGGLAIDNAPSGS</sequence>
<evidence type="ECO:0000256" key="2">
    <source>
        <dbReference type="ARBA" id="ARBA00022723"/>
    </source>
</evidence>